<reference evidence="1" key="1">
    <citation type="submission" date="2018-05" db="EMBL/GenBank/DDBJ databases">
        <title>Draft genome of Mucuna pruriens seed.</title>
        <authorList>
            <person name="Nnadi N.E."/>
            <person name="Vos R."/>
            <person name="Hasami M.H."/>
            <person name="Devisetty U.K."/>
            <person name="Aguiy J.C."/>
        </authorList>
    </citation>
    <scope>NUCLEOTIDE SEQUENCE [LARGE SCALE GENOMIC DNA]</scope>
    <source>
        <strain evidence="1">JCA_2017</strain>
    </source>
</reference>
<evidence type="ECO:0000313" key="2">
    <source>
        <dbReference type="Proteomes" id="UP000257109"/>
    </source>
</evidence>
<keyword evidence="2" id="KW-1185">Reference proteome</keyword>
<feature type="non-terminal residue" evidence="1">
    <location>
        <position position="1"/>
    </location>
</feature>
<dbReference type="PANTHER" id="PTHR35046">
    <property type="entry name" value="ZINC KNUCKLE (CCHC-TYPE) FAMILY PROTEIN"/>
    <property type="match status" value="1"/>
</dbReference>
<dbReference type="EMBL" id="QJKJ01001960">
    <property type="protein sequence ID" value="RDY05024.1"/>
    <property type="molecule type" value="Genomic_DNA"/>
</dbReference>
<comment type="caution">
    <text evidence="1">The sequence shown here is derived from an EMBL/GenBank/DDBJ whole genome shotgun (WGS) entry which is preliminary data.</text>
</comment>
<protein>
    <submittedName>
        <fullName evidence="1">Uncharacterized protein</fullName>
    </submittedName>
</protein>
<dbReference type="Proteomes" id="UP000257109">
    <property type="component" value="Unassembled WGS sequence"/>
</dbReference>
<name>A0A371HQR8_MUCPR</name>
<proteinExistence type="predicted"/>
<dbReference type="OrthoDB" id="1747743at2759"/>
<evidence type="ECO:0000313" key="1">
    <source>
        <dbReference type="EMBL" id="RDY05024.1"/>
    </source>
</evidence>
<dbReference type="CDD" id="cd00303">
    <property type="entry name" value="retropepsin_like"/>
    <property type="match status" value="1"/>
</dbReference>
<accession>A0A371HQR8</accession>
<dbReference type="PANTHER" id="PTHR35046:SF9">
    <property type="entry name" value="RNA-DIRECTED DNA POLYMERASE"/>
    <property type="match status" value="1"/>
</dbReference>
<gene>
    <name evidence="1" type="ORF">CR513_11187</name>
</gene>
<sequence>MIIDKGSCVNVASERLMKKLSLPTFMHPRSYKLQWLNERRVACRQENRGYEDKVVCDVVPMEVTNVLLGRPWQYDKRVIHDGFTNMVTFIHLGKMVVVIKTFVSKRGS</sequence>
<organism evidence="1 2">
    <name type="scientific">Mucuna pruriens</name>
    <name type="common">Velvet bean</name>
    <name type="synonym">Dolichos pruriens</name>
    <dbReference type="NCBI Taxonomy" id="157652"/>
    <lineage>
        <taxon>Eukaryota</taxon>
        <taxon>Viridiplantae</taxon>
        <taxon>Streptophyta</taxon>
        <taxon>Embryophyta</taxon>
        <taxon>Tracheophyta</taxon>
        <taxon>Spermatophyta</taxon>
        <taxon>Magnoliopsida</taxon>
        <taxon>eudicotyledons</taxon>
        <taxon>Gunneridae</taxon>
        <taxon>Pentapetalae</taxon>
        <taxon>rosids</taxon>
        <taxon>fabids</taxon>
        <taxon>Fabales</taxon>
        <taxon>Fabaceae</taxon>
        <taxon>Papilionoideae</taxon>
        <taxon>50 kb inversion clade</taxon>
        <taxon>NPAAA clade</taxon>
        <taxon>indigoferoid/millettioid clade</taxon>
        <taxon>Phaseoleae</taxon>
        <taxon>Mucuna</taxon>
    </lineage>
</organism>
<dbReference type="AlphaFoldDB" id="A0A371HQR8"/>